<dbReference type="Pfam" id="PF03095">
    <property type="entry name" value="PTPA"/>
    <property type="match status" value="1"/>
</dbReference>
<keyword evidence="5 7" id="KW-0697">Rotamase</keyword>
<dbReference type="InterPro" id="IPR037218">
    <property type="entry name" value="PTPA_sf"/>
</dbReference>
<evidence type="ECO:0000256" key="1">
    <source>
        <dbReference type="ARBA" id="ARBA00000971"/>
    </source>
</evidence>
<comment type="similarity">
    <text evidence="3 7">Belongs to the PTPA-type PPIase family.</text>
</comment>
<dbReference type="PIRSF" id="PIRSF016325">
    <property type="entry name" value="Phstyr_phstse_ac"/>
    <property type="match status" value="1"/>
</dbReference>
<evidence type="ECO:0000256" key="2">
    <source>
        <dbReference type="ARBA" id="ARBA00004496"/>
    </source>
</evidence>
<dbReference type="InterPro" id="IPR043170">
    <property type="entry name" value="PTPA_C_lid"/>
</dbReference>
<comment type="subcellular location">
    <subcellularLocation>
        <location evidence="2 7">Cytoplasm</location>
    </subcellularLocation>
</comment>
<dbReference type="InterPro" id="IPR004327">
    <property type="entry name" value="Phstyr_phstse_ac"/>
</dbReference>
<evidence type="ECO:0000313" key="9">
    <source>
        <dbReference type="Proteomes" id="UP001479436"/>
    </source>
</evidence>
<dbReference type="SUPFAM" id="SSF140984">
    <property type="entry name" value="PTPA-like"/>
    <property type="match status" value="1"/>
</dbReference>
<dbReference type="EMBL" id="JASJQH010009437">
    <property type="protein sequence ID" value="KAK9679577.1"/>
    <property type="molecule type" value="Genomic_DNA"/>
</dbReference>
<evidence type="ECO:0000256" key="4">
    <source>
        <dbReference type="ARBA" id="ARBA00022490"/>
    </source>
</evidence>
<dbReference type="EC" id="5.2.1.8" evidence="7"/>
<name>A0ABR2VMP9_9FUNG</name>
<dbReference type="Proteomes" id="UP001479436">
    <property type="component" value="Unassembled WGS sequence"/>
</dbReference>
<comment type="caution">
    <text evidence="8">The sequence shown here is derived from an EMBL/GenBank/DDBJ whole genome shotgun (WGS) entry which is preliminary data.</text>
</comment>
<dbReference type="CDD" id="cd04087">
    <property type="entry name" value="PTPA"/>
    <property type="match status" value="1"/>
</dbReference>
<comment type="function">
    <text evidence="7">PPIases accelerate the folding of proteins. It catalyzes the cis-trans isomerization of proline imidic peptide bonds in oligopeptides.</text>
</comment>
<evidence type="ECO:0000313" key="8">
    <source>
        <dbReference type="EMBL" id="KAK9679577.1"/>
    </source>
</evidence>
<dbReference type="PANTHER" id="PTHR10012:SF0">
    <property type="entry name" value="SERINE_THREONINE-PROTEIN PHOSPHATASE 2A ACTIVATOR"/>
    <property type="match status" value="1"/>
</dbReference>
<reference evidence="8 9" key="1">
    <citation type="submission" date="2023-04" db="EMBL/GenBank/DDBJ databases">
        <title>Genome of Basidiobolus ranarum AG-B5.</title>
        <authorList>
            <person name="Stajich J.E."/>
            <person name="Carter-House D."/>
            <person name="Gryganskyi A."/>
        </authorList>
    </citation>
    <scope>NUCLEOTIDE SEQUENCE [LARGE SCALE GENOMIC DNA]</scope>
    <source>
        <strain evidence="8 9">AG-B5</strain>
    </source>
</reference>
<dbReference type="PANTHER" id="PTHR10012">
    <property type="entry name" value="SERINE/THREONINE-PROTEIN PHOSPHATASE 2A REGULATORY SUBUNIT B"/>
    <property type="match status" value="1"/>
</dbReference>
<evidence type="ECO:0000256" key="6">
    <source>
        <dbReference type="ARBA" id="ARBA00023235"/>
    </source>
</evidence>
<sequence>MEFVKPSTPFQPAPTQIQKVVTKRISLSSTQCTEPIKRIVEEPDVQIWTKSEAFARIMTYIHALNESVKNKKISEQVEMSQNVTKVLSVLEVLDSWIDEIPPLQNPQRFGNKAFRTWMKRLEENSQTLLAELVSPEQQQSVVELKAYFGGGFGNAIRIDYGSGHELSFVAFLCCLDLIGFFEESDRAATVLRVIVRYLELVRRLQRVYMLEPAGSHGVWGLDDYQFLPYLWGSSQLLDHKRIKPRSVLSNDIVDAYASEYLYLRCIQFIHEVKTGPFPEHSPILHDISGVPYWGKVNSGMFKMYIGDVLNKFPIVQHLLFGSLLPFIPAQLNTV</sequence>
<evidence type="ECO:0000256" key="3">
    <source>
        <dbReference type="ARBA" id="ARBA00011019"/>
    </source>
</evidence>
<protein>
    <recommendedName>
        <fullName evidence="7">Serine/threonine-protein phosphatase 2A activator</fullName>
        <ecNumber evidence="7">5.2.1.8</ecNumber>
    </recommendedName>
    <alternativeName>
        <fullName evidence="7">Phosphotyrosyl phosphatase activator</fullName>
    </alternativeName>
</protein>
<evidence type="ECO:0000256" key="7">
    <source>
        <dbReference type="RuleBase" id="RU361210"/>
    </source>
</evidence>
<accession>A0ABR2VMP9</accession>
<comment type="catalytic activity">
    <reaction evidence="1 7">
        <text>[protein]-peptidylproline (omega=180) = [protein]-peptidylproline (omega=0)</text>
        <dbReference type="Rhea" id="RHEA:16237"/>
        <dbReference type="Rhea" id="RHEA-COMP:10747"/>
        <dbReference type="Rhea" id="RHEA-COMP:10748"/>
        <dbReference type="ChEBI" id="CHEBI:83833"/>
        <dbReference type="ChEBI" id="CHEBI:83834"/>
        <dbReference type="EC" id="5.2.1.8"/>
    </reaction>
</comment>
<dbReference type="Gene3D" id="1.20.120.1150">
    <property type="match status" value="1"/>
</dbReference>
<organism evidence="8 9">
    <name type="scientific">Basidiobolus ranarum</name>
    <dbReference type="NCBI Taxonomy" id="34480"/>
    <lineage>
        <taxon>Eukaryota</taxon>
        <taxon>Fungi</taxon>
        <taxon>Fungi incertae sedis</taxon>
        <taxon>Zoopagomycota</taxon>
        <taxon>Entomophthoromycotina</taxon>
        <taxon>Basidiobolomycetes</taxon>
        <taxon>Basidiobolales</taxon>
        <taxon>Basidiobolaceae</taxon>
        <taxon>Basidiobolus</taxon>
    </lineage>
</organism>
<keyword evidence="9" id="KW-1185">Reference proteome</keyword>
<keyword evidence="6 7" id="KW-0413">Isomerase</keyword>
<keyword evidence="4 7" id="KW-0963">Cytoplasm</keyword>
<proteinExistence type="inferred from homology"/>
<evidence type="ECO:0000256" key="5">
    <source>
        <dbReference type="ARBA" id="ARBA00023110"/>
    </source>
</evidence>
<gene>
    <name evidence="8" type="primary">RRD1</name>
    <name evidence="8" type="ORF">K7432_016228</name>
</gene>